<sequence>MYDQDGTGEFVHFYTATLGRRLFFEIVQRLSGYDGYGAANTPVRMAAQYRQLTGFA</sequence>
<dbReference type="SUPFAM" id="SSF54593">
    <property type="entry name" value="Glyoxalase/Bleomycin resistance protein/Dihydroxybiphenyl dioxygenase"/>
    <property type="match status" value="1"/>
</dbReference>
<keyword evidence="2" id="KW-1185">Reference proteome</keyword>
<dbReference type="Gene3D" id="3.10.180.10">
    <property type="entry name" value="2,3-Dihydroxybiphenyl 1,2-Dioxygenase, domain 1"/>
    <property type="match status" value="1"/>
</dbReference>
<gene>
    <name evidence="1" type="ORF">GCM10010191_19460</name>
</gene>
<proteinExistence type="predicted"/>
<dbReference type="EMBL" id="BAAARW010000006">
    <property type="protein sequence ID" value="GAA2410632.1"/>
    <property type="molecule type" value="Genomic_DNA"/>
</dbReference>
<evidence type="ECO:0000313" key="2">
    <source>
        <dbReference type="Proteomes" id="UP001501231"/>
    </source>
</evidence>
<evidence type="ECO:0000313" key="1">
    <source>
        <dbReference type="EMBL" id="GAA2410632.1"/>
    </source>
</evidence>
<protein>
    <recommendedName>
        <fullName evidence="3">4-hydroxyphenylpyruvate dioxygenase</fullName>
    </recommendedName>
</protein>
<comment type="caution">
    <text evidence="1">The sequence shown here is derived from an EMBL/GenBank/DDBJ whole genome shotgun (WGS) entry which is preliminary data.</text>
</comment>
<accession>A0ABP5VVR1</accession>
<name>A0ABP5VVR1_9ACTN</name>
<dbReference type="InterPro" id="IPR029068">
    <property type="entry name" value="Glyas_Bleomycin-R_OHBP_Dase"/>
</dbReference>
<reference evidence="2" key="1">
    <citation type="journal article" date="2019" name="Int. J. Syst. Evol. Microbiol.">
        <title>The Global Catalogue of Microorganisms (GCM) 10K type strain sequencing project: providing services to taxonomists for standard genome sequencing and annotation.</title>
        <authorList>
            <consortium name="The Broad Institute Genomics Platform"/>
            <consortium name="The Broad Institute Genome Sequencing Center for Infectious Disease"/>
            <person name="Wu L."/>
            <person name="Ma J."/>
        </authorList>
    </citation>
    <scope>NUCLEOTIDE SEQUENCE [LARGE SCALE GENOMIC DNA]</scope>
    <source>
        <strain evidence="2">JCM 3325</strain>
    </source>
</reference>
<evidence type="ECO:0008006" key="3">
    <source>
        <dbReference type="Google" id="ProtNLM"/>
    </source>
</evidence>
<organism evidence="1 2">
    <name type="scientific">Actinomadura vinacea</name>
    <dbReference type="NCBI Taxonomy" id="115336"/>
    <lineage>
        <taxon>Bacteria</taxon>
        <taxon>Bacillati</taxon>
        <taxon>Actinomycetota</taxon>
        <taxon>Actinomycetes</taxon>
        <taxon>Streptosporangiales</taxon>
        <taxon>Thermomonosporaceae</taxon>
        <taxon>Actinomadura</taxon>
    </lineage>
</organism>
<dbReference type="Proteomes" id="UP001501231">
    <property type="component" value="Unassembled WGS sequence"/>
</dbReference>